<evidence type="ECO:0000256" key="1">
    <source>
        <dbReference type="SAM" id="SignalP"/>
    </source>
</evidence>
<evidence type="ECO:0000313" key="3">
    <source>
        <dbReference type="Proteomes" id="UP000799324"/>
    </source>
</evidence>
<feature type="chain" id="PRO_5025539487" description="Secreted protein" evidence="1">
    <location>
        <begin position="22"/>
        <end position="89"/>
    </location>
</feature>
<evidence type="ECO:0008006" key="4">
    <source>
        <dbReference type="Google" id="ProtNLM"/>
    </source>
</evidence>
<keyword evidence="1" id="KW-0732">Signal</keyword>
<reference evidence="2" key="1">
    <citation type="journal article" date="2020" name="Stud. Mycol.">
        <title>101 Dothideomycetes genomes: a test case for predicting lifestyles and emergence of pathogens.</title>
        <authorList>
            <person name="Haridas S."/>
            <person name="Albert R."/>
            <person name="Binder M."/>
            <person name="Bloem J."/>
            <person name="Labutti K."/>
            <person name="Salamov A."/>
            <person name="Andreopoulos B."/>
            <person name="Baker S."/>
            <person name="Barry K."/>
            <person name="Bills G."/>
            <person name="Bluhm B."/>
            <person name="Cannon C."/>
            <person name="Castanera R."/>
            <person name="Culley D."/>
            <person name="Daum C."/>
            <person name="Ezra D."/>
            <person name="Gonzalez J."/>
            <person name="Henrissat B."/>
            <person name="Kuo A."/>
            <person name="Liang C."/>
            <person name="Lipzen A."/>
            <person name="Lutzoni F."/>
            <person name="Magnuson J."/>
            <person name="Mondo S."/>
            <person name="Nolan M."/>
            <person name="Ohm R."/>
            <person name="Pangilinan J."/>
            <person name="Park H.-J."/>
            <person name="Ramirez L."/>
            <person name="Alfaro M."/>
            <person name="Sun H."/>
            <person name="Tritt A."/>
            <person name="Yoshinaga Y."/>
            <person name="Zwiers L.-H."/>
            <person name="Turgeon B."/>
            <person name="Goodwin S."/>
            <person name="Spatafora J."/>
            <person name="Crous P."/>
            <person name="Grigoriev I."/>
        </authorList>
    </citation>
    <scope>NUCLEOTIDE SEQUENCE</scope>
    <source>
        <strain evidence="2">CBS 122681</strain>
    </source>
</reference>
<feature type="signal peptide" evidence="1">
    <location>
        <begin position="1"/>
        <end position="21"/>
    </location>
</feature>
<accession>A0A6A6TCT0</accession>
<dbReference type="AlphaFoldDB" id="A0A6A6TCT0"/>
<gene>
    <name evidence="2" type="ORF">K491DRAFT_327594</name>
</gene>
<dbReference type="Proteomes" id="UP000799324">
    <property type="component" value="Unassembled WGS sequence"/>
</dbReference>
<evidence type="ECO:0000313" key="2">
    <source>
        <dbReference type="EMBL" id="KAF2657452.1"/>
    </source>
</evidence>
<proteinExistence type="predicted"/>
<keyword evidence="3" id="KW-1185">Reference proteome</keyword>
<protein>
    <recommendedName>
        <fullName evidence="4">Secreted protein</fullName>
    </recommendedName>
</protein>
<name>A0A6A6TCT0_9PLEO</name>
<organism evidence="2 3">
    <name type="scientific">Lophiostoma macrostomum CBS 122681</name>
    <dbReference type="NCBI Taxonomy" id="1314788"/>
    <lineage>
        <taxon>Eukaryota</taxon>
        <taxon>Fungi</taxon>
        <taxon>Dikarya</taxon>
        <taxon>Ascomycota</taxon>
        <taxon>Pezizomycotina</taxon>
        <taxon>Dothideomycetes</taxon>
        <taxon>Pleosporomycetidae</taxon>
        <taxon>Pleosporales</taxon>
        <taxon>Lophiostomataceae</taxon>
        <taxon>Lophiostoma</taxon>
    </lineage>
</organism>
<sequence length="89" mass="9636">MCGFGCFLLVFAFCFAPGAFRLALGHCDTCAVKELWLTRRCGLDSRNCGGLRGREKLGAWATSTHPMVLVFTEKSGETRGCTPGLLCSK</sequence>
<dbReference type="EMBL" id="MU004325">
    <property type="protein sequence ID" value="KAF2657452.1"/>
    <property type="molecule type" value="Genomic_DNA"/>
</dbReference>